<evidence type="ECO:0000256" key="2">
    <source>
        <dbReference type="ARBA" id="ARBA00022737"/>
    </source>
</evidence>
<dbReference type="NCBIfam" id="TIGR03142">
    <property type="entry name" value="cytochro_ccmI"/>
    <property type="match status" value="1"/>
</dbReference>
<dbReference type="OrthoDB" id="9815847at2"/>
<keyword evidence="8" id="KW-1185">Reference proteome</keyword>
<dbReference type="Gene3D" id="1.25.40.10">
    <property type="entry name" value="Tetratricopeptide repeat domain"/>
    <property type="match status" value="1"/>
</dbReference>
<evidence type="ECO:0000256" key="3">
    <source>
        <dbReference type="ARBA" id="ARBA00022748"/>
    </source>
</evidence>
<evidence type="ECO:0000256" key="4">
    <source>
        <dbReference type="ARBA" id="ARBA00022803"/>
    </source>
</evidence>
<protein>
    <submittedName>
        <fullName evidence="7">C-type cytochrome biogenesis protein CcmI</fullName>
    </submittedName>
</protein>
<evidence type="ECO:0000259" key="6">
    <source>
        <dbReference type="Pfam" id="PF23914"/>
    </source>
</evidence>
<dbReference type="AlphaFoldDB" id="A0A4Q9GBZ2"/>
<dbReference type="GO" id="GO:0017004">
    <property type="term" value="P:cytochrome complex assembly"/>
    <property type="evidence" value="ECO:0007669"/>
    <property type="project" value="UniProtKB-KW"/>
</dbReference>
<dbReference type="GO" id="GO:0030313">
    <property type="term" value="C:cell envelope"/>
    <property type="evidence" value="ECO:0007669"/>
    <property type="project" value="UniProtKB-SubCell"/>
</dbReference>
<keyword evidence="5" id="KW-0472">Membrane</keyword>
<dbReference type="PANTHER" id="PTHR47870">
    <property type="entry name" value="CYTOCHROME C-TYPE BIOGENESIS PROTEIN CCMH"/>
    <property type="match status" value="1"/>
</dbReference>
<dbReference type="EMBL" id="SIUB01000007">
    <property type="protein sequence ID" value="TBN48690.1"/>
    <property type="molecule type" value="Genomic_DNA"/>
</dbReference>
<feature type="transmembrane region" description="Helical" evidence="5">
    <location>
        <begin position="6"/>
        <end position="24"/>
    </location>
</feature>
<comment type="caution">
    <text evidence="7">The sequence shown here is derived from an EMBL/GenBank/DDBJ whole genome shotgun (WGS) entry which is preliminary data.</text>
</comment>
<dbReference type="InterPro" id="IPR011990">
    <property type="entry name" value="TPR-like_helical_dom_sf"/>
</dbReference>
<dbReference type="GO" id="GO:0005886">
    <property type="term" value="C:plasma membrane"/>
    <property type="evidence" value="ECO:0007669"/>
    <property type="project" value="TreeGrafter"/>
</dbReference>
<evidence type="ECO:0000313" key="7">
    <source>
        <dbReference type="EMBL" id="TBN48690.1"/>
    </source>
</evidence>
<evidence type="ECO:0000256" key="5">
    <source>
        <dbReference type="SAM" id="Phobius"/>
    </source>
</evidence>
<dbReference type="Proteomes" id="UP000291613">
    <property type="component" value="Unassembled WGS sequence"/>
</dbReference>
<comment type="subcellular location">
    <subcellularLocation>
        <location evidence="1">Cell envelope</location>
    </subcellularLocation>
</comment>
<dbReference type="Pfam" id="PF23914">
    <property type="entry name" value="TPR_CcmH_CycH"/>
    <property type="match status" value="1"/>
</dbReference>
<evidence type="ECO:0000256" key="1">
    <source>
        <dbReference type="ARBA" id="ARBA00004196"/>
    </source>
</evidence>
<proteinExistence type="predicted"/>
<gene>
    <name evidence="7" type="primary">ccmI</name>
    <name evidence="7" type="ORF">EYR15_13975</name>
</gene>
<dbReference type="SUPFAM" id="SSF48452">
    <property type="entry name" value="TPR-like"/>
    <property type="match status" value="1"/>
</dbReference>
<keyword evidence="4" id="KW-0802">TPR repeat</keyword>
<keyword evidence="5" id="KW-0812">Transmembrane</keyword>
<dbReference type="InterPro" id="IPR017560">
    <property type="entry name" value="Cyt_c_biogenesis_CcmI"/>
</dbReference>
<accession>A0A4Q9GBZ2</accession>
<organism evidence="7 8">
    <name type="scientific">Hansschlegelia quercus</name>
    <dbReference type="NCBI Taxonomy" id="2528245"/>
    <lineage>
        <taxon>Bacteria</taxon>
        <taxon>Pseudomonadati</taxon>
        <taxon>Pseudomonadota</taxon>
        <taxon>Alphaproteobacteria</taxon>
        <taxon>Hyphomicrobiales</taxon>
        <taxon>Methylopilaceae</taxon>
        <taxon>Hansschlegelia</taxon>
    </lineage>
</organism>
<name>A0A4Q9GBZ2_9HYPH</name>
<dbReference type="InterPro" id="IPR051263">
    <property type="entry name" value="C-type_cytochrome_biogenesis"/>
</dbReference>
<keyword evidence="2" id="KW-0677">Repeat</keyword>
<feature type="domain" description="Cytochrome c-type biogenesis protein H TPR" evidence="6">
    <location>
        <begin position="135"/>
        <end position="262"/>
    </location>
</feature>
<feature type="transmembrane region" description="Helical" evidence="5">
    <location>
        <begin position="95"/>
        <end position="115"/>
    </location>
</feature>
<dbReference type="RefSeq" id="WP_131004174.1">
    <property type="nucleotide sequence ID" value="NZ_JBHSZR010000009.1"/>
</dbReference>
<keyword evidence="5" id="KW-1133">Transmembrane helix</keyword>
<dbReference type="InterPro" id="IPR056413">
    <property type="entry name" value="TPR_CcmH_CycH"/>
</dbReference>
<dbReference type="PANTHER" id="PTHR47870:SF4">
    <property type="entry name" value="CYTOCHROME C-TYPE BIOGENESIS PROTEIN CYCH"/>
    <property type="match status" value="1"/>
</dbReference>
<keyword evidence="3" id="KW-0201">Cytochrome c-type biogenesis</keyword>
<reference evidence="7 8" key="1">
    <citation type="submission" date="2019-02" db="EMBL/GenBank/DDBJ databases">
        <title>Hansschlegelia quercus sp. nov., a novel methylotrophic bacterium from buds of oak (Quercus robur L.).</title>
        <authorList>
            <person name="Agafonova N.V."/>
            <person name="Kaparullina E.N."/>
            <person name="Grouzdev D.S."/>
            <person name="Doronina N.V."/>
        </authorList>
    </citation>
    <scope>NUCLEOTIDE SEQUENCE [LARGE SCALE GENOMIC DNA]</scope>
    <source>
        <strain evidence="7 8">Dub</strain>
    </source>
</reference>
<sequence length="373" mass="39215">MTALWVTVAIMTGAAVFVVLGALARRHGAERAAAADVAVYRDQLDEISRDRARGLIDEREAEAARAEVARRLLAASEAADAEGVSSAGADRRRRVAAIAALVGAPLIALGSYAALGRPEMPDLPLAGRLDSQPQNPQVADLVERVEAALAKNPDDAQGWTVIAPVYLATGRAADAAEAYRNIIRISGNTPERMADYGEALFAAADGVVTADARAAFEASVNSDKPAIKGAIYLARAAQQDGDPKRALERLRPILQTAPADAPYLNAVRRELERVASVPPLPMPTVRPEDRQKTPEERMAMIRTMVDGLGDRLKANGGDLGEWLRLASARAALGDAAAAKAALSGAREKFGEDGRAKARIDALGLGLGLEGRGA</sequence>
<evidence type="ECO:0000313" key="8">
    <source>
        <dbReference type="Proteomes" id="UP000291613"/>
    </source>
</evidence>